<organism evidence="1 2">
    <name type="scientific">Candidatus Doudnabacteria bacterium RIFCSPLOWO2_01_FULL_44_21</name>
    <dbReference type="NCBI Taxonomy" id="1817841"/>
    <lineage>
        <taxon>Bacteria</taxon>
        <taxon>Candidatus Doudnaibacteriota</taxon>
    </lineage>
</organism>
<protein>
    <submittedName>
        <fullName evidence="1">Uncharacterized protein</fullName>
    </submittedName>
</protein>
<evidence type="ECO:0000313" key="2">
    <source>
        <dbReference type="Proteomes" id="UP000177281"/>
    </source>
</evidence>
<dbReference type="AlphaFoldDB" id="A0A1F5PWR9"/>
<comment type="caution">
    <text evidence="1">The sequence shown here is derived from an EMBL/GenBank/DDBJ whole genome shotgun (WGS) entry which is preliminary data.</text>
</comment>
<dbReference type="Proteomes" id="UP000177281">
    <property type="component" value="Unassembled WGS sequence"/>
</dbReference>
<proteinExistence type="predicted"/>
<accession>A0A1F5PWR9</accession>
<gene>
    <name evidence="1" type="ORF">A3B10_00980</name>
</gene>
<dbReference type="EMBL" id="MFFB01000018">
    <property type="protein sequence ID" value="OGE94365.1"/>
    <property type="molecule type" value="Genomic_DNA"/>
</dbReference>
<sequence>MSVIKKERLEWLVAESDRWSVQGQKVVPSHLEQWHEPPESIYDQPASQDLVPGTGVFTVHSIVLDATPDQFDRNAVRKDHFVIMVTDRHEANCPAEPAFDTQADRLRELGEVPQ</sequence>
<evidence type="ECO:0000313" key="1">
    <source>
        <dbReference type="EMBL" id="OGE94365.1"/>
    </source>
</evidence>
<name>A0A1F5PWR9_9BACT</name>
<reference evidence="1 2" key="1">
    <citation type="journal article" date="2016" name="Nat. Commun.">
        <title>Thousands of microbial genomes shed light on interconnected biogeochemical processes in an aquifer system.</title>
        <authorList>
            <person name="Anantharaman K."/>
            <person name="Brown C.T."/>
            <person name="Hug L.A."/>
            <person name="Sharon I."/>
            <person name="Castelle C.J."/>
            <person name="Probst A.J."/>
            <person name="Thomas B.C."/>
            <person name="Singh A."/>
            <person name="Wilkins M.J."/>
            <person name="Karaoz U."/>
            <person name="Brodie E.L."/>
            <person name="Williams K.H."/>
            <person name="Hubbard S.S."/>
            <person name="Banfield J.F."/>
        </authorList>
    </citation>
    <scope>NUCLEOTIDE SEQUENCE [LARGE SCALE GENOMIC DNA]</scope>
</reference>